<evidence type="ECO:0000313" key="8">
    <source>
        <dbReference type="EMBL" id="ACO45487.1"/>
    </source>
</evidence>
<protein>
    <submittedName>
        <fullName evidence="8">Putative DSBA oxidoreductase</fullName>
    </submittedName>
</protein>
<dbReference type="Gene3D" id="3.40.30.10">
    <property type="entry name" value="Glutaredoxin"/>
    <property type="match status" value="1"/>
</dbReference>
<keyword evidence="4" id="KW-1015">Disulfide bond</keyword>
<proteinExistence type="inferred from homology"/>
<dbReference type="EMBL" id="CP001114">
    <property type="protein sequence ID" value="ACO45487.1"/>
    <property type="molecule type" value="Genomic_DNA"/>
</dbReference>
<comment type="similarity">
    <text evidence="1">Belongs to the thioredoxin family. DsbA subfamily.</text>
</comment>
<dbReference type="HOGENOM" id="CLU_072526_0_0_0"/>
<dbReference type="InterPro" id="IPR012336">
    <property type="entry name" value="Thioredoxin-like_fold"/>
</dbReference>
<keyword evidence="3" id="KW-0560">Oxidoreductase</keyword>
<dbReference type="PANTHER" id="PTHR13887">
    <property type="entry name" value="GLUTATHIONE S-TRANSFERASE KAPPA"/>
    <property type="match status" value="1"/>
</dbReference>
<dbReference type="STRING" id="546414.Deide_06420"/>
<dbReference type="GO" id="GO:0016491">
    <property type="term" value="F:oxidoreductase activity"/>
    <property type="evidence" value="ECO:0007669"/>
    <property type="project" value="UniProtKB-KW"/>
</dbReference>
<dbReference type="PaxDb" id="546414-Deide_06420"/>
<dbReference type="InterPro" id="IPR036249">
    <property type="entry name" value="Thioredoxin-like_sf"/>
</dbReference>
<dbReference type="PANTHER" id="PTHR13887:SF14">
    <property type="entry name" value="DISULFIDE BOND FORMATION PROTEIN D"/>
    <property type="match status" value="1"/>
</dbReference>
<evidence type="ECO:0000313" key="9">
    <source>
        <dbReference type="Proteomes" id="UP000002208"/>
    </source>
</evidence>
<dbReference type="Proteomes" id="UP000002208">
    <property type="component" value="Chromosome"/>
</dbReference>
<evidence type="ECO:0000256" key="4">
    <source>
        <dbReference type="ARBA" id="ARBA00023157"/>
    </source>
</evidence>
<accession>C1D0W3</accession>
<sequence>MNKVLLGLVWGVALAPVASAQLWETPQATVRQEVLKDFSVAGNVLQGPETRVTLDVSGGRVVGVLVEAATGTALARGVAAAWGMREADLPQLVRQLSSSELLASARRGFTEFTDESEQDMITVKVTGQGAQVRWRAYLALKIWPDAAFPATRNVSGRADAPNSIRIFSDFQCPYCRDLWHETLPGWARQTTQYRVAHYHFPLDFHKNAFAAAEASECAAAQGAFWKMADQIFAGFDVWNRLSARDAATQFRTYAGNAKLTPATFEKCMTQRSSRAVVDAQIKAGLTLGVKGTPTVFLNGMKLQNYTDASEWAQVQAVTTAKPSAAQLIESRLAQFR</sequence>
<name>C1D0W3_DEIDV</name>
<reference evidence="8 9" key="1">
    <citation type="journal article" date="2009" name="PLoS Genet.">
        <title>Alliance of proteomics and genomics to unravel the specificities of Sahara bacterium Deinococcus deserti.</title>
        <authorList>
            <person name="de Groot A."/>
            <person name="Dulermo R."/>
            <person name="Ortet P."/>
            <person name="Blanchard L."/>
            <person name="Guerin P."/>
            <person name="Fernandez B."/>
            <person name="Vacherie B."/>
            <person name="Dossat C."/>
            <person name="Jolivet E."/>
            <person name="Siguier P."/>
            <person name="Chandler M."/>
            <person name="Barakat M."/>
            <person name="Dedieu A."/>
            <person name="Barbe V."/>
            <person name="Heulin T."/>
            <person name="Sommer S."/>
            <person name="Achouak W."/>
            <person name="Armengaud J."/>
        </authorList>
    </citation>
    <scope>NUCLEOTIDE SEQUENCE [LARGE SCALE GENOMIC DNA]</scope>
    <source>
        <strain evidence="9">DSM 17065 / CIP 109153 / LMG 22923 / VCD115</strain>
    </source>
</reference>
<keyword evidence="2 6" id="KW-0732">Signal</keyword>
<dbReference type="RefSeq" id="WP_012692610.1">
    <property type="nucleotide sequence ID" value="NC_012526.1"/>
</dbReference>
<dbReference type="PROSITE" id="PS51352">
    <property type="entry name" value="THIOREDOXIN_2"/>
    <property type="match status" value="1"/>
</dbReference>
<dbReference type="KEGG" id="ddr:Deide_06420"/>
<evidence type="ECO:0000256" key="5">
    <source>
        <dbReference type="ARBA" id="ARBA00023284"/>
    </source>
</evidence>
<dbReference type="SUPFAM" id="SSF52833">
    <property type="entry name" value="Thioredoxin-like"/>
    <property type="match status" value="1"/>
</dbReference>
<keyword evidence="5" id="KW-0676">Redox-active center</keyword>
<feature type="signal peptide" evidence="6">
    <location>
        <begin position="1"/>
        <end position="20"/>
    </location>
</feature>
<dbReference type="eggNOG" id="COG1651">
    <property type="taxonomic scope" value="Bacteria"/>
</dbReference>
<dbReference type="OrthoDB" id="9784686at2"/>
<evidence type="ECO:0000256" key="2">
    <source>
        <dbReference type="ARBA" id="ARBA00022729"/>
    </source>
</evidence>
<dbReference type="Pfam" id="PF13462">
    <property type="entry name" value="Thioredoxin_4"/>
    <property type="match status" value="1"/>
</dbReference>
<feature type="domain" description="Thioredoxin" evidence="7">
    <location>
        <begin position="137"/>
        <end position="322"/>
    </location>
</feature>
<evidence type="ECO:0000256" key="3">
    <source>
        <dbReference type="ARBA" id="ARBA00023002"/>
    </source>
</evidence>
<keyword evidence="9" id="KW-1185">Reference proteome</keyword>
<organism evidence="8 9">
    <name type="scientific">Deinococcus deserti (strain DSM 17065 / CIP 109153 / LMG 22923 / VCD115)</name>
    <dbReference type="NCBI Taxonomy" id="546414"/>
    <lineage>
        <taxon>Bacteria</taxon>
        <taxon>Thermotogati</taxon>
        <taxon>Deinococcota</taxon>
        <taxon>Deinococci</taxon>
        <taxon>Deinococcales</taxon>
        <taxon>Deinococcaceae</taxon>
        <taxon>Deinococcus</taxon>
    </lineage>
</organism>
<dbReference type="AlphaFoldDB" id="C1D0W3"/>
<dbReference type="InterPro" id="IPR013766">
    <property type="entry name" value="Thioredoxin_domain"/>
</dbReference>
<evidence type="ECO:0000256" key="1">
    <source>
        <dbReference type="ARBA" id="ARBA00005791"/>
    </source>
</evidence>
<feature type="chain" id="PRO_5002908156" evidence="6">
    <location>
        <begin position="21"/>
        <end position="336"/>
    </location>
</feature>
<gene>
    <name evidence="8" type="ordered locus">Deide_06420</name>
</gene>
<evidence type="ECO:0000259" key="7">
    <source>
        <dbReference type="PROSITE" id="PS51352"/>
    </source>
</evidence>
<evidence type="ECO:0000256" key="6">
    <source>
        <dbReference type="SAM" id="SignalP"/>
    </source>
</evidence>